<evidence type="ECO:0000256" key="5">
    <source>
        <dbReference type="ARBA" id="ARBA00023002"/>
    </source>
</evidence>
<feature type="domain" description="Alcohol dehydrogenase-like N-terminal" evidence="13">
    <location>
        <begin position="35"/>
        <end position="125"/>
    </location>
</feature>
<evidence type="ECO:0000256" key="3">
    <source>
        <dbReference type="ARBA" id="ARBA00022723"/>
    </source>
</evidence>
<protein>
    <recommendedName>
        <fullName evidence="9">D-xylulose reductase</fullName>
        <ecNumber evidence="9">1.1.1.9</ecNumber>
    </recommendedName>
    <alternativeName>
        <fullName evidence="10">Xylitol dehydrogenase A</fullName>
    </alternativeName>
</protein>
<comment type="similarity">
    <text evidence="2 11">Belongs to the zinc-containing alcohol dehydrogenase family.</text>
</comment>
<dbReference type="InterPro" id="IPR036291">
    <property type="entry name" value="NAD(P)-bd_dom_sf"/>
</dbReference>
<evidence type="ECO:0000256" key="2">
    <source>
        <dbReference type="ARBA" id="ARBA00008072"/>
    </source>
</evidence>
<comment type="cofactor">
    <cofactor evidence="1 11">
        <name>Zn(2+)</name>
        <dbReference type="ChEBI" id="CHEBI:29105"/>
    </cofactor>
</comment>
<dbReference type="Proteomes" id="UP000011064">
    <property type="component" value="Unassembled WGS sequence"/>
</dbReference>
<evidence type="ECO:0000256" key="9">
    <source>
        <dbReference type="ARBA" id="ARBA00026119"/>
    </source>
</evidence>
<dbReference type="EMBL" id="GL573204">
    <property type="protein sequence ID" value="ELR07409.1"/>
    <property type="molecule type" value="Genomic_DNA"/>
</dbReference>
<evidence type="ECO:0000313" key="15">
    <source>
        <dbReference type="Proteomes" id="UP000011064"/>
    </source>
</evidence>
<dbReference type="PANTHER" id="PTHR43161">
    <property type="entry name" value="SORBITOL DEHYDROGENASE"/>
    <property type="match status" value="1"/>
</dbReference>
<evidence type="ECO:0000256" key="11">
    <source>
        <dbReference type="RuleBase" id="RU361277"/>
    </source>
</evidence>
<gene>
    <name evidence="14" type="ORF">GMDG_02544</name>
</gene>
<evidence type="ECO:0000259" key="13">
    <source>
        <dbReference type="Pfam" id="PF08240"/>
    </source>
</evidence>
<evidence type="ECO:0000256" key="10">
    <source>
        <dbReference type="ARBA" id="ARBA00030139"/>
    </source>
</evidence>
<name>L8G3J5_PSED2</name>
<dbReference type="InParanoid" id="L8G3J5"/>
<dbReference type="FunFam" id="3.40.50.720:FF:000068">
    <property type="entry name" value="Sorbitol dehydrogenase"/>
    <property type="match status" value="1"/>
</dbReference>
<keyword evidence="5" id="KW-0560">Oxidoreductase</keyword>
<keyword evidence="4 11" id="KW-0862">Zinc</keyword>
<dbReference type="AlphaFoldDB" id="L8G3J5"/>
<dbReference type="PROSITE" id="PS00059">
    <property type="entry name" value="ADH_ZINC"/>
    <property type="match status" value="1"/>
</dbReference>
<dbReference type="InterPro" id="IPR002328">
    <property type="entry name" value="ADH_Zn_CS"/>
</dbReference>
<dbReference type="InterPro" id="IPR011032">
    <property type="entry name" value="GroES-like_sf"/>
</dbReference>
<reference evidence="15" key="1">
    <citation type="submission" date="2010-09" db="EMBL/GenBank/DDBJ databases">
        <title>The genome sequence of Geomyces destructans 20631-21.</title>
        <authorList>
            <consortium name="The Broad Institute Genome Sequencing Platform"/>
            <person name="Cuomo C.A."/>
            <person name="Blehert D.S."/>
            <person name="Lorch J.M."/>
            <person name="Young S.K."/>
            <person name="Zeng Q."/>
            <person name="Gargeya S."/>
            <person name="Fitzgerald M."/>
            <person name="Haas B."/>
            <person name="Abouelleil A."/>
            <person name="Alvarado L."/>
            <person name="Arachchi H.M."/>
            <person name="Berlin A."/>
            <person name="Brown A."/>
            <person name="Chapman S.B."/>
            <person name="Chen Z."/>
            <person name="Dunbar C."/>
            <person name="Freedman E."/>
            <person name="Gearin G."/>
            <person name="Gellesch M."/>
            <person name="Goldberg J."/>
            <person name="Griggs A."/>
            <person name="Gujja S."/>
            <person name="Heiman D."/>
            <person name="Howarth C."/>
            <person name="Larson L."/>
            <person name="Lui A."/>
            <person name="MacDonald P.J.P."/>
            <person name="Montmayeur A."/>
            <person name="Murphy C."/>
            <person name="Neiman D."/>
            <person name="Pearson M."/>
            <person name="Priest M."/>
            <person name="Roberts A."/>
            <person name="Saif S."/>
            <person name="Shea T."/>
            <person name="Shenoy N."/>
            <person name="Sisk P."/>
            <person name="Stolte C."/>
            <person name="Sykes S."/>
            <person name="Wortman J."/>
            <person name="Nusbaum C."/>
            <person name="Birren B."/>
        </authorList>
    </citation>
    <scope>NUCLEOTIDE SEQUENCE [LARGE SCALE GENOMIC DNA]</scope>
    <source>
        <strain evidence="15">ATCC MYA-4855 / 20631-21</strain>
    </source>
</reference>
<dbReference type="SUPFAM" id="SSF51735">
    <property type="entry name" value="NAD(P)-binding Rossmann-fold domains"/>
    <property type="match status" value="1"/>
</dbReference>
<dbReference type="EC" id="1.1.1.9" evidence="9"/>
<proteinExistence type="inferred from homology"/>
<dbReference type="Pfam" id="PF08240">
    <property type="entry name" value="ADH_N"/>
    <property type="match status" value="1"/>
</dbReference>
<dbReference type="InterPro" id="IPR013154">
    <property type="entry name" value="ADH-like_N"/>
</dbReference>
<dbReference type="OrthoDB" id="3941538at2759"/>
<keyword evidence="3 11" id="KW-0479">Metal-binding</keyword>
<dbReference type="Gene3D" id="3.90.180.10">
    <property type="entry name" value="Medium-chain alcohol dehydrogenases, catalytic domain"/>
    <property type="match status" value="2"/>
</dbReference>
<dbReference type="SUPFAM" id="SSF50129">
    <property type="entry name" value="GroES-like"/>
    <property type="match status" value="1"/>
</dbReference>
<evidence type="ECO:0000313" key="14">
    <source>
        <dbReference type="EMBL" id="ELR07409.1"/>
    </source>
</evidence>
<accession>L8G3J5</accession>
<evidence type="ECO:0000256" key="8">
    <source>
        <dbReference type="ARBA" id="ARBA00025713"/>
    </source>
</evidence>
<dbReference type="Pfam" id="PF00107">
    <property type="entry name" value="ADH_zinc_N"/>
    <property type="match status" value="1"/>
</dbReference>
<dbReference type="InterPro" id="IPR013149">
    <property type="entry name" value="ADH-like_C"/>
</dbReference>
<dbReference type="Gene3D" id="3.40.50.720">
    <property type="entry name" value="NAD(P)-binding Rossmann-like Domain"/>
    <property type="match status" value="1"/>
</dbReference>
<comment type="pathway">
    <text evidence="8">Carbohydrate degradation; L-arabinose degradation via L-arabinitol; D-xylulose 5-phosphate from L-arabinose (fungal route): step 4/5.</text>
</comment>
<dbReference type="HOGENOM" id="CLU_026673_11_5_1"/>
<organism evidence="14 15">
    <name type="scientific">Pseudogymnoascus destructans (strain ATCC MYA-4855 / 20631-21)</name>
    <name type="common">Bat white-nose syndrome fungus</name>
    <name type="synonym">Geomyces destructans</name>
    <dbReference type="NCBI Taxonomy" id="658429"/>
    <lineage>
        <taxon>Eukaryota</taxon>
        <taxon>Fungi</taxon>
        <taxon>Dikarya</taxon>
        <taxon>Ascomycota</taxon>
        <taxon>Pezizomycotina</taxon>
        <taxon>Leotiomycetes</taxon>
        <taxon>Thelebolales</taxon>
        <taxon>Thelebolaceae</taxon>
        <taxon>Pseudogymnoascus</taxon>
    </lineage>
</organism>
<dbReference type="STRING" id="658429.L8G3J5"/>
<evidence type="ECO:0000256" key="4">
    <source>
        <dbReference type="ARBA" id="ARBA00022833"/>
    </source>
</evidence>
<dbReference type="PANTHER" id="PTHR43161:SF9">
    <property type="entry name" value="SORBITOL DEHYDROGENASE"/>
    <property type="match status" value="1"/>
</dbReference>
<dbReference type="GO" id="GO:0003939">
    <property type="term" value="F:L-iditol 2-dehydrogenase (NAD+) activity"/>
    <property type="evidence" value="ECO:0007669"/>
    <property type="project" value="TreeGrafter"/>
</dbReference>
<comment type="function">
    <text evidence="7">Xylitol dehydrogenase which catalyzes the conversion of xylitol to D-xylulose. Xylose is a major component of hemicelluloses such as xylan. Most fungi utilize D-xylose via three enzymatic reactions, xylose reductase (XR), xylitol dehydrogenase (XDH), and xylulokinase, to form xylulose 5-phosphate, which enters pentose phosphate pathway.</text>
</comment>
<dbReference type="GO" id="GO:0006062">
    <property type="term" value="P:sorbitol catabolic process"/>
    <property type="evidence" value="ECO:0007669"/>
    <property type="project" value="TreeGrafter"/>
</dbReference>
<dbReference type="VEuPathDB" id="FungiDB:GMDG_02544"/>
<evidence type="ECO:0000256" key="1">
    <source>
        <dbReference type="ARBA" id="ARBA00001947"/>
    </source>
</evidence>
<keyword evidence="15" id="KW-1185">Reference proteome</keyword>
<dbReference type="GO" id="GO:0046526">
    <property type="term" value="F:D-xylulose reductase activity"/>
    <property type="evidence" value="ECO:0007669"/>
    <property type="project" value="UniProtKB-EC"/>
</dbReference>
<evidence type="ECO:0000256" key="6">
    <source>
        <dbReference type="ARBA" id="ARBA00023027"/>
    </source>
</evidence>
<keyword evidence="6" id="KW-0520">NAD</keyword>
<sequence length="273" mass="28079">MGSFVASQDLSAIRGGLRTPRCAASPLPTISPESSDVIIQIKQTGICGSDVHYYNHGSIGKFVVKSPMVLGHESSGIVVAAGSGCQTLTVGDAVALEPGVPCRKCPPCKEGLYNHVSFEEGALVELLGVAIHISRQAKIIPGNSVMVFGAGPIGLLCCAVARTFGATTIVAVDILQSRLNLAQKTFGATHTVVAGAAPSKENAARIIKEANLGTGADVAIDASGAEPSIQTGIHVLRSGGTYVQGGNGKYDINFPIGAITEKELTVKGNFRLT</sequence>
<evidence type="ECO:0000259" key="12">
    <source>
        <dbReference type="Pfam" id="PF00107"/>
    </source>
</evidence>
<dbReference type="GO" id="GO:0008270">
    <property type="term" value="F:zinc ion binding"/>
    <property type="evidence" value="ECO:0007669"/>
    <property type="project" value="InterPro"/>
</dbReference>
<feature type="domain" description="Alcohol dehydrogenase-like C-terminal" evidence="12">
    <location>
        <begin position="152"/>
        <end position="271"/>
    </location>
</feature>
<evidence type="ECO:0000256" key="7">
    <source>
        <dbReference type="ARBA" id="ARBA00024843"/>
    </source>
</evidence>